<feature type="non-terminal residue" evidence="1">
    <location>
        <position position="378"/>
    </location>
</feature>
<name>A0A0D2N772_HYPSF</name>
<accession>A0A0D2N772</accession>
<gene>
    <name evidence="1" type="ORF">HYPSUDRAFT_208252</name>
</gene>
<keyword evidence="2" id="KW-1185">Reference proteome</keyword>
<dbReference type="STRING" id="945553.A0A0D2N772"/>
<organism evidence="1 2">
    <name type="scientific">Hypholoma sublateritium (strain FD-334 SS-4)</name>
    <dbReference type="NCBI Taxonomy" id="945553"/>
    <lineage>
        <taxon>Eukaryota</taxon>
        <taxon>Fungi</taxon>
        <taxon>Dikarya</taxon>
        <taxon>Basidiomycota</taxon>
        <taxon>Agaricomycotina</taxon>
        <taxon>Agaricomycetes</taxon>
        <taxon>Agaricomycetidae</taxon>
        <taxon>Agaricales</taxon>
        <taxon>Agaricineae</taxon>
        <taxon>Strophariaceae</taxon>
        <taxon>Hypholoma</taxon>
    </lineage>
</organism>
<reference evidence="2" key="1">
    <citation type="submission" date="2014-04" db="EMBL/GenBank/DDBJ databases">
        <title>Evolutionary Origins and Diversification of the Mycorrhizal Mutualists.</title>
        <authorList>
            <consortium name="DOE Joint Genome Institute"/>
            <consortium name="Mycorrhizal Genomics Consortium"/>
            <person name="Kohler A."/>
            <person name="Kuo A."/>
            <person name="Nagy L.G."/>
            <person name="Floudas D."/>
            <person name="Copeland A."/>
            <person name="Barry K.W."/>
            <person name="Cichocki N."/>
            <person name="Veneault-Fourrey C."/>
            <person name="LaButti K."/>
            <person name="Lindquist E.A."/>
            <person name="Lipzen A."/>
            <person name="Lundell T."/>
            <person name="Morin E."/>
            <person name="Murat C."/>
            <person name="Riley R."/>
            <person name="Ohm R."/>
            <person name="Sun H."/>
            <person name="Tunlid A."/>
            <person name="Henrissat B."/>
            <person name="Grigoriev I.V."/>
            <person name="Hibbett D.S."/>
            <person name="Martin F."/>
        </authorList>
    </citation>
    <scope>NUCLEOTIDE SEQUENCE [LARGE SCALE GENOMIC DNA]</scope>
    <source>
        <strain evidence="2">FD-334 SS-4</strain>
    </source>
</reference>
<evidence type="ECO:0000313" key="1">
    <source>
        <dbReference type="EMBL" id="KJA14979.1"/>
    </source>
</evidence>
<dbReference type="EMBL" id="KN817658">
    <property type="protein sequence ID" value="KJA14979.1"/>
    <property type="molecule type" value="Genomic_DNA"/>
</dbReference>
<proteinExistence type="predicted"/>
<dbReference type="Proteomes" id="UP000054270">
    <property type="component" value="Unassembled WGS sequence"/>
</dbReference>
<sequence>MNRVDTAIHRSCVVPIATYGFRLWFYNKAPIKGVMKLLTSMQRKAAIWITGAFKTSPTGGVQAIAGLMPIHLHIRKMAWRAHFRTATLGAIADTHSEILALTKTFAPCAPEDRPGQRLLDLFLARTVFHLRSEYPEPEPGTQPDTTDVAAYHVWLYENVVEGTIKAHLDGIRDEVHAEPNTVYGATDASVPAEKKYQALAGFALFQGDEWVDSARYVSGKVLAPEAELSAIRFAVALDPSVHSGQGHSLAVCRALLVWFAADPLNTLEFYDCPSKAEWDVHHEVHQFLLGLPPVPGLRPRMTLDSLRKYATDHCNAEWHQLFFRDPTFAGRQFLQLLDLDDNLIKPSYLKGRSWIPAAKASTSLVSRMTRAILGHAPI</sequence>
<dbReference type="AlphaFoldDB" id="A0A0D2N772"/>
<dbReference type="OMA" id="ISQFTER"/>
<dbReference type="OrthoDB" id="3258143at2759"/>
<protein>
    <submittedName>
        <fullName evidence="1">Uncharacterized protein</fullName>
    </submittedName>
</protein>
<evidence type="ECO:0000313" key="2">
    <source>
        <dbReference type="Proteomes" id="UP000054270"/>
    </source>
</evidence>